<evidence type="ECO:0000313" key="3">
    <source>
        <dbReference type="EMBL" id="PRQ08599.1"/>
    </source>
</evidence>
<evidence type="ECO:0000313" key="4">
    <source>
        <dbReference type="Proteomes" id="UP000238823"/>
    </source>
</evidence>
<dbReference type="GO" id="GO:0005694">
    <property type="term" value="C:chromosome"/>
    <property type="evidence" value="ECO:0007669"/>
    <property type="project" value="UniProtKB-SubCell"/>
</dbReference>
<accession>A0A2S9YU82</accession>
<comment type="subcellular location">
    <subcellularLocation>
        <location evidence="1">Chromosome</location>
    </subcellularLocation>
</comment>
<evidence type="ECO:0000256" key="2">
    <source>
        <dbReference type="ARBA" id="ARBA00022454"/>
    </source>
</evidence>
<dbReference type="RefSeq" id="WP_106088711.1">
    <property type="nucleotide sequence ID" value="NZ_PVNL01000040.1"/>
</dbReference>
<dbReference type="Pfam" id="PF10228">
    <property type="entry name" value="HPF1"/>
    <property type="match status" value="1"/>
</dbReference>
<dbReference type="GO" id="GO:0072572">
    <property type="term" value="F:poly-ADP-D-ribose binding"/>
    <property type="evidence" value="ECO:0007669"/>
    <property type="project" value="TreeGrafter"/>
</dbReference>
<organism evidence="3 4">
    <name type="scientific">Enhygromyxa salina</name>
    <dbReference type="NCBI Taxonomy" id="215803"/>
    <lineage>
        <taxon>Bacteria</taxon>
        <taxon>Pseudomonadati</taxon>
        <taxon>Myxococcota</taxon>
        <taxon>Polyangia</taxon>
        <taxon>Nannocystales</taxon>
        <taxon>Nannocystaceae</taxon>
        <taxon>Enhygromyxa</taxon>
    </lineage>
</organism>
<dbReference type="PANTHER" id="PTHR13386:SF1">
    <property type="entry name" value="HISTONE PARYLATION FACTOR 1"/>
    <property type="match status" value="1"/>
</dbReference>
<dbReference type="EMBL" id="PVNL01000040">
    <property type="protein sequence ID" value="PRQ08599.1"/>
    <property type="molecule type" value="Genomic_DNA"/>
</dbReference>
<keyword evidence="2" id="KW-0158">Chromosome</keyword>
<reference evidence="3 4" key="1">
    <citation type="submission" date="2018-03" db="EMBL/GenBank/DDBJ databases">
        <title>Draft Genome Sequences of the Obligatory Marine Myxobacteria Enhygromyxa salina SWB007.</title>
        <authorList>
            <person name="Poehlein A."/>
            <person name="Moghaddam J.A."/>
            <person name="Harms H."/>
            <person name="Alanjari M."/>
            <person name="Koenig G.M."/>
            <person name="Daniel R."/>
            <person name="Schaeberle T.F."/>
        </authorList>
    </citation>
    <scope>NUCLEOTIDE SEQUENCE [LARGE SCALE GENOMIC DNA]</scope>
    <source>
        <strain evidence="3 4">SWB007</strain>
    </source>
</reference>
<proteinExistence type="predicted"/>
<sequence>MGQSDDEQLEALREAFNLEAEDCKLACWDPPCKVEGLGWVATMSLIDAETYRGPSADLVLGDADTTLEEALEIALEAVGRLVSIGLQKGLEFGLEIALDLPALDHDQPGIVDMLCGPDAEQRRSTALRICTERFDAVAAKLRDVFGLIAPRHLIGWAALVRSLNSFERRGLTYIGRRTGGIMMWFEDGGLERTPADGLDPRLDCRFRCDPPEFVTIAWGESDGLHYGLWYDDPSQPPSTIVANYARDSAETWDQRQPSMILLLRKQIDEMIRNANEPKQANLSALAAAVEAFLQPDARLREADPKSIWAGVRRPQILGDMGPALRPSDGDPRGRHVDSRQRAAAYQARGFEVQGWIKRARAELEAGKPAFALVLGRELHWFDADDYREVGLELLVGAYRALGRDALAEIALVHHANRSLGSVGVY</sequence>
<comment type="caution">
    <text evidence="3">The sequence shown here is derived from an EMBL/GenBank/DDBJ whole genome shotgun (WGS) entry which is preliminary data.</text>
</comment>
<dbReference type="GO" id="GO:0042393">
    <property type="term" value="F:histone binding"/>
    <property type="evidence" value="ECO:0007669"/>
    <property type="project" value="InterPro"/>
</dbReference>
<dbReference type="Proteomes" id="UP000238823">
    <property type="component" value="Unassembled WGS sequence"/>
</dbReference>
<gene>
    <name evidence="3" type="ORF">ENSA7_16810</name>
</gene>
<dbReference type="AlphaFoldDB" id="A0A2S9YU82"/>
<protein>
    <submittedName>
        <fullName evidence="3">Uncharacterized protein</fullName>
    </submittedName>
</protein>
<dbReference type="OrthoDB" id="5515931at2"/>
<name>A0A2S9YU82_9BACT</name>
<evidence type="ECO:0000256" key="1">
    <source>
        <dbReference type="ARBA" id="ARBA00004286"/>
    </source>
</evidence>
<dbReference type="PANTHER" id="PTHR13386">
    <property type="entry name" value="HISTONE PARYLATION FACTOR 1"/>
    <property type="match status" value="1"/>
</dbReference>
<dbReference type="GO" id="GO:0006974">
    <property type="term" value="P:DNA damage response"/>
    <property type="evidence" value="ECO:0007669"/>
    <property type="project" value="InterPro"/>
</dbReference>
<dbReference type="InterPro" id="IPR019361">
    <property type="entry name" value="HPF1"/>
</dbReference>